<name>A0A9P0P9I8_ACAOB</name>
<keyword evidence="2" id="KW-1185">Reference proteome</keyword>
<proteinExistence type="predicted"/>
<evidence type="ECO:0000313" key="1">
    <source>
        <dbReference type="EMBL" id="CAH1974305.1"/>
    </source>
</evidence>
<evidence type="ECO:0000313" key="2">
    <source>
        <dbReference type="Proteomes" id="UP001152888"/>
    </source>
</evidence>
<comment type="caution">
    <text evidence="1">The sequence shown here is derived from an EMBL/GenBank/DDBJ whole genome shotgun (WGS) entry which is preliminary data.</text>
</comment>
<reference evidence="1" key="1">
    <citation type="submission" date="2022-03" db="EMBL/GenBank/DDBJ databases">
        <authorList>
            <person name="Sayadi A."/>
        </authorList>
    </citation>
    <scope>NUCLEOTIDE SEQUENCE</scope>
</reference>
<accession>A0A9P0P9I8</accession>
<sequence>MYFDTLKSNLKTEFFYHPQIFGNIYFYELQYVISHIAEFLGVYAMTHIYNVKTCLFLFIICELYI</sequence>
<dbReference type="EMBL" id="CAKOFQ010006822">
    <property type="protein sequence ID" value="CAH1974305.1"/>
    <property type="molecule type" value="Genomic_DNA"/>
</dbReference>
<dbReference type="Proteomes" id="UP001152888">
    <property type="component" value="Unassembled WGS sequence"/>
</dbReference>
<dbReference type="AlphaFoldDB" id="A0A9P0P9I8"/>
<protein>
    <submittedName>
        <fullName evidence="1">Uncharacterized protein</fullName>
    </submittedName>
</protein>
<gene>
    <name evidence="1" type="ORF">ACAOBT_LOCUS10997</name>
</gene>
<organism evidence="1 2">
    <name type="scientific">Acanthoscelides obtectus</name>
    <name type="common">Bean weevil</name>
    <name type="synonym">Bruchus obtectus</name>
    <dbReference type="NCBI Taxonomy" id="200917"/>
    <lineage>
        <taxon>Eukaryota</taxon>
        <taxon>Metazoa</taxon>
        <taxon>Ecdysozoa</taxon>
        <taxon>Arthropoda</taxon>
        <taxon>Hexapoda</taxon>
        <taxon>Insecta</taxon>
        <taxon>Pterygota</taxon>
        <taxon>Neoptera</taxon>
        <taxon>Endopterygota</taxon>
        <taxon>Coleoptera</taxon>
        <taxon>Polyphaga</taxon>
        <taxon>Cucujiformia</taxon>
        <taxon>Chrysomeloidea</taxon>
        <taxon>Chrysomelidae</taxon>
        <taxon>Bruchinae</taxon>
        <taxon>Bruchini</taxon>
        <taxon>Acanthoscelides</taxon>
    </lineage>
</organism>